<dbReference type="Gene3D" id="3.80.10.10">
    <property type="entry name" value="Ribonuclease Inhibitor"/>
    <property type="match status" value="1"/>
</dbReference>
<dbReference type="PANTHER" id="PTHR13382:SF22">
    <property type="entry name" value="F-BOX PROTEIN SKIP14"/>
    <property type="match status" value="1"/>
</dbReference>
<dbReference type="InterPro" id="IPR001810">
    <property type="entry name" value="F-box_dom"/>
</dbReference>
<dbReference type="InterPro" id="IPR036047">
    <property type="entry name" value="F-box-like_dom_sf"/>
</dbReference>
<dbReference type="InterPro" id="IPR032675">
    <property type="entry name" value="LRR_dom_sf"/>
</dbReference>
<feature type="domain" description="F-box" evidence="1">
    <location>
        <begin position="211"/>
        <end position="258"/>
    </location>
</feature>
<evidence type="ECO:0000313" key="3">
    <source>
        <dbReference type="Proteomes" id="UP000239757"/>
    </source>
</evidence>
<dbReference type="GO" id="GO:0005737">
    <property type="term" value="C:cytoplasm"/>
    <property type="evidence" value="ECO:0007669"/>
    <property type="project" value="TreeGrafter"/>
</dbReference>
<proteinExistence type="predicted"/>
<gene>
    <name evidence="2" type="ORF">GOBAR_AA23918</name>
</gene>
<dbReference type="OrthoDB" id="10044893at2759"/>
<evidence type="ECO:0000313" key="2">
    <source>
        <dbReference type="EMBL" id="PPR96751.1"/>
    </source>
</evidence>
<dbReference type="Proteomes" id="UP000239757">
    <property type="component" value="Unassembled WGS sequence"/>
</dbReference>
<dbReference type="Pfam" id="PF12937">
    <property type="entry name" value="F-box-like"/>
    <property type="match status" value="1"/>
</dbReference>
<dbReference type="PROSITE" id="PS50181">
    <property type="entry name" value="FBOX"/>
    <property type="match status" value="1"/>
</dbReference>
<dbReference type="AlphaFoldDB" id="A0A2P5X0A9"/>
<evidence type="ECO:0000259" key="1">
    <source>
        <dbReference type="PROSITE" id="PS50181"/>
    </source>
</evidence>
<organism evidence="2 3">
    <name type="scientific">Gossypium barbadense</name>
    <name type="common">Sea Island cotton</name>
    <name type="synonym">Hibiscus barbadensis</name>
    <dbReference type="NCBI Taxonomy" id="3634"/>
    <lineage>
        <taxon>Eukaryota</taxon>
        <taxon>Viridiplantae</taxon>
        <taxon>Streptophyta</taxon>
        <taxon>Embryophyta</taxon>
        <taxon>Tracheophyta</taxon>
        <taxon>Spermatophyta</taxon>
        <taxon>Magnoliopsida</taxon>
        <taxon>eudicotyledons</taxon>
        <taxon>Gunneridae</taxon>
        <taxon>Pentapetalae</taxon>
        <taxon>rosids</taxon>
        <taxon>malvids</taxon>
        <taxon>Malvales</taxon>
        <taxon>Malvaceae</taxon>
        <taxon>Malvoideae</taxon>
        <taxon>Gossypium</taxon>
    </lineage>
</organism>
<reference evidence="2 3" key="1">
    <citation type="submission" date="2015-01" db="EMBL/GenBank/DDBJ databases">
        <title>Genome of allotetraploid Gossypium barbadense reveals genomic plasticity and fiber elongation in cotton evolution.</title>
        <authorList>
            <person name="Chen X."/>
            <person name="Liu X."/>
            <person name="Zhao B."/>
            <person name="Zheng H."/>
            <person name="Hu Y."/>
            <person name="Lu G."/>
            <person name="Yang C."/>
            <person name="Chen J."/>
            <person name="Shan C."/>
            <person name="Zhang L."/>
            <person name="Zhou Y."/>
            <person name="Wang L."/>
            <person name="Guo W."/>
            <person name="Bai Y."/>
            <person name="Ruan J."/>
            <person name="Shangguan X."/>
            <person name="Mao Y."/>
            <person name="Jiang J."/>
            <person name="Zhu Y."/>
            <person name="Lei J."/>
            <person name="Kang H."/>
            <person name="Chen S."/>
            <person name="He X."/>
            <person name="Wang R."/>
            <person name="Wang Y."/>
            <person name="Chen J."/>
            <person name="Wang L."/>
            <person name="Yu S."/>
            <person name="Wang B."/>
            <person name="Wei J."/>
            <person name="Song S."/>
            <person name="Lu X."/>
            <person name="Gao Z."/>
            <person name="Gu W."/>
            <person name="Deng X."/>
            <person name="Ma D."/>
            <person name="Wang S."/>
            <person name="Liang W."/>
            <person name="Fang L."/>
            <person name="Cai C."/>
            <person name="Zhu X."/>
            <person name="Zhou B."/>
            <person name="Zhang Y."/>
            <person name="Chen Z."/>
            <person name="Xu S."/>
            <person name="Zhu R."/>
            <person name="Wang S."/>
            <person name="Zhang T."/>
            <person name="Zhao G."/>
        </authorList>
    </citation>
    <scope>NUCLEOTIDE SEQUENCE [LARGE SCALE GENOMIC DNA]</scope>
    <source>
        <strain evidence="3">cv. Xinhai21</strain>
        <tissue evidence="2">Leaf</tissue>
    </source>
</reference>
<dbReference type="PANTHER" id="PTHR13382">
    <property type="entry name" value="MITOCHONDRIAL ATP SYNTHASE COUPLING FACTOR B"/>
    <property type="match status" value="1"/>
</dbReference>
<dbReference type="InterPro" id="IPR050648">
    <property type="entry name" value="F-box_LRR-repeat"/>
</dbReference>
<name>A0A2P5X0A9_GOSBA</name>
<sequence>MALNFSHRPIFPANMTEDNLVSPMRIANGYLVEGIPERNGDGCSKSWFSNHELEGCFDYGRDKSGDRGGSQESSSDDIVDLLPSDPFGMDITTTFTAISGWLEDLEIDYGRCVRDEVGTGDGSYQLFAGLNFIWNNAMWLQTFPGSMGFECKGSMSGGFGGFSHAKEGGDVSGCAGHGSPRNVEDVLSFGDEDMVSVDQENEEFQDCEVRAEGHEGAPHEALILALGYLGVRDLFVIENVCTSLRSVVQNDPLLWRDIHINPPLNEKITDDVLLQITGRGQGSLHCLSLVDCQRITDEGLKHVIENNPKLIKQETALLHVLSKKNNLALVISVGSQFWVCLWMVKCRSQRMKVESSTQYGSTFLSVPGCTKLSIEGILKCLRALKFMGSQGVKQLRIGSLYGVTQVHLEELKFLLGVDDQIQQLVHKPHFYSRRNVYLRCEDDRAIDIEMCPRCENMRLVYDCPAEGCKREGHAAQSCRACIICVSRCAQCGRCLNDSEYEENFCLELLCSDCSKPQLPKCGVSQNGIIGMSSSFTLQQTSNVHLHG</sequence>
<dbReference type="SUPFAM" id="SSF81383">
    <property type="entry name" value="F-box domain"/>
    <property type="match status" value="1"/>
</dbReference>
<dbReference type="EMBL" id="KZ665988">
    <property type="protein sequence ID" value="PPR96751.1"/>
    <property type="molecule type" value="Genomic_DNA"/>
</dbReference>
<accession>A0A2P5X0A9</accession>
<protein>
    <recommendedName>
        <fullName evidence="1">F-box domain-containing protein</fullName>
    </recommendedName>
</protein>